<keyword evidence="5" id="KW-0206">Cytoskeleton</keyword>
<feature type="region of interest" description="Disordered" evidence="6">
    <location>
        <begin position="691"/>
        <end position="742"/>
    </location>
</feature>
<evidence type="ECO:0000256" key="5">
    <source>
        <dbReference type="ARBA" id="ARBA00023212"/>
    </source>
</evidence>
<dbReference type="Proteomes" id="UP001189429">
    <property type="component" value="Unassembled WGS sequence"/>
</dbReference>
<evidence type="ECO:0000256" key="6">
    <source>
        <dbReference type="SAM" id="MobiDB-lite"/>
    </source>
</evidence>
<feature type="chain" id="PRO_5046809079" description="Gamma tubulin complex component C-terminal domain-containing protein" evidence="7">
    <location>
        <begin position="28"/>
        <end position="1851"/>
    </location>
</feature>
<dbReference type="SMART" id="SM00368">
    <property type="entry name" value="LRR_RI"/>
    <property type="match status" value="4"/>
</dbReference>
<feature type="region of interest" description="Disordered" evidence="6">
    <location>
        <begin position="413"/>
        <end position="502"/>
    </location>
</feature>
<feature type="compositionally biased region" description="Low complexity" evidence="6">
    <location>
        <begin position="1044"/>
        <end position="1055"/>
    </location>
</feature>
<evidence type="ECO:0000256" key="3">
    <source>
        <dbReference type="ARBA" id="ARBA00022490"/>
    </source>
</evidence>
<feature type="signal peptide" evidence="7">
    <location>
        <begin position="1"/>
        <end position="27"/>
    </location>
</feature>
<dbReference type="InterPro" id="IPR007259">
    <property type="entry name" value="GCP"/>
</dbReference>
<dbReference type="PANTHER" id="PTHR19302">
    <property type="entry name" value="GAMMA TUBULIN COMPLEX PROTEIN"/>
    <property type="match status" value="1"/>
</dbReference>
<accession>A0ABN9TTY8</accession>
<sequence length="1851" mass="199987">MTAVGSFTLSWILASLSLRALLTLAGAKISDADAAGMESTCRRISVRAILSGRLCMKQAVATQALEVTLRVAPGRGGSSEADVHMALYLCQPGLGDGRRPPREAAADGPGMPVLELASESFTVPSPRGMIHSVRLGYDGAGHTLEASFGVDSDGPAFAVELDLGAAISLDLGCAYVGLCQLPLGHRHRVVAGPSAGTPVAQAPRREALDQPVSIVSWRHSMDALRTAADAASAPAQGGARRRAQDNKELVMRDAWFSAMELSYDAPWPLPLVITQASMERYNRLFKLLLAFRHVQLELLRASLPRGELLPWAMRSELSFFVSQVLVYFQQDVIEASFAKLMHSVEASREFGEVLEAHEGFLATLSAQCFLTAQEIHDALMTALQIAALFCWRMGEDRGWSSHRRAAAAAWPLAGMGRQGRRGRPARGGRGGADADGEKAAAGVASAKAPPPSKAAPGRGEAAAAPDAPAKEARLSKAAVAQQLEAHSDAGPRGSAACSEEASVEDDGFMIRKLLITFDDIDLRVRRPRARRGAQELPPDTPGTPPDPSGTPAEKLVRCLRKVIQTTSSRRIQYKLQDLMLDWLHMPAPSADGGPPPDVYAWARARQDFWKAYHVDATKWEGASLGPGRAAAGPQAVSGGAGRCELGIVGPELSRHATLGALGRPLSAAAAEATLRHGPRPVQTLEELFESTAPGDERQRGSSSGGSSCAGGPSEPQGREARSTSSLRAPDAGARPPVLPDLSRAASMPGLVHLDELAEGRGRSCVWAVTEAARLCAGAPSKSSTAGAGRGASSASRAPRRPVRGESFPRAHQVQDSGALVQSDTWKYFQECRRLKMVPRMPAMFLGPEAAICTSPSGDANLTLSEIRTPGGRRKLNKLTFESSVPTISISGEMSDRDLLALCEPLGGHEPRLANLDLSRNAFTDAGVAKFLEHMQEWMTLEVLELAGCVLSESTWASFCTALHVHDRLVELDVSETGLGRVSQRSVQQIALFAMDARRLRRLCISRGNCIFQEGFEALAETVRRTATIGHLDVSHNAMTHLVSSSSCPGASASEAPPRPASGGGGRAASKGRAPPAAAGRSAAAGPGFNPMALLCEALSQNQSLVELCMASSSLDYAVDVVLLTALQPNKTLQYVDISGNPHGGQGLKALLRVLMDPDSSLVSCIAGSASGCAETAPSGTFSTRAAARLFGWHAEASWDHREGRPVRDTKPHRCIVTDFRECSPGPDAVVVNFAAPNGRYELDLGHPQHRAVARWLLSEAAVNDPRGDPAGAFSHVSCDFPTAVKAQFGEGWYAEGSEGHWEVPTRGKLKLSFALDLQLAAHKTAVGAVRRWMTSRRIPVTLSRFVLLHELFFGLSLEQKALLIQSMGETLLLKTCHLQKLLKTCPMLHDVMVRSLYPTLVDTRQLLLFELMSKQKTVAARFRKEARALFFFQDSSPTGVYQLSLDQLTDRFVAERLQIINAYEKAIAIGGKMVDTSQHGNHEGARNVTWLWQPLKSLQLFQVPANPMAGSLNLDYASPPHSAPRLADPATADAVVTQLIAAMTASECSPEDKIMAFRTVSQHMVFTVVQVSRLCRALPNPRRPEGMGDVAWRMTRSLKNRRTAMTSAFQYKFWNCSADMFVAIFNRCHDQPRLCTPECLYDRSLFTPACTQHIRERLGVFRTFDALQCCGQRVAPAEGGRSASITGARFLARLYAAQSKERPPRSQEGPAAEGVQPSGRSRTPSKSPPSEDDDPCQTISAQEIGMKYRLDLSVFEEWTTLRFLILLTEKEPGTHFLKCTWSERAFLREQGFDFMIPPSWSAPPGRVGVIEFHYITEKRDFRRLDARGDLAQELFGWERSAAAAAVERAKA</sequence>
<keyword evidence="4" id="KW-0493">Microtubule</keyword>
<comment type="caution">
    <text evidence="9">The sequence shown here is derived from an EMBL/GenBank/DDBJ whole genome shotgun (WGS) entry which is preliminary data.</text>
</comment>
<protein>
    <recommendedName>
        <fullName evidence="8">Gamma tubulin complex component C-terminal domain-containing protein</fullName>
    </recommendedName>
</protein>
<keyword evidence="7" id="KW-0732">Signal</keyword>
<evidence type="ECO:0000256" key="2">
    <source>
        <dbReference type="ARBA" id="ARBA00010337"/>
    </source>
</evidence>
<proteinExistence type="inferred from homology"/>
<evidence type="ECO:0000256" key="4">
    <source>
        <dbReference type="ARBA" id="ARBA00022701"/>
    </source>
</evidence>
<organism evidence="9 10">
    <name type="scientific">Prorocentrum cordatum</name>
    <dbReference type="NCBI Taxonomy" id="2364126"/>
    <lineage>
        <taxon>Eukaryota</taxon>
        <taxon>Sar</taxon>
        <taxon>Alveolata</taxon>
        <taxon>Dinophyceae</taxon>
        <taxon>Prorocentrales</taxon>
        <taxon>Prorocentraceae</taxon>
        <taxon>Prorocentrum</taxon>
    </lineage>
</organism>
<evidence type="ECO:0000313" key="10">
    <source>
        <dbReference type="Proteomes" id="UP001189429"/>
    </source>
</evidence>
<name>A0ABN9TTY8_9DINO</name>
<dbReference type="Gene3D" id="1.20.120.1900">
    <property type="entry name" value="Gamma-tubulin complex, C-terminal domain"/>
    <property type="match status" value="1"/>
</dbReference>
<keyword evidence="3" id="KW-0963">Cytoplasm</keyword>
<feature type="compositionally biased region" description="Low complexity" evidence="6">
    <location>
        <begin position="454"/>
        <end position="467"/>
    </location>
</feature>
<feature type="compositionally biased region" description="Pro residues" evidence="6">
    <location>
        <begin position="538"/>
        <end position="548"/>
    </location>
</feature>
<feature type="region of interest" description="Disordered" evidence="6">
    <location>
        <begin position="1044"/>
        <end position="1082"/>
    </location>
</feature>
<dbReference type="Gene3D" id="3.80.10.10">
    <property type="entry name" value="Ribonuclease Inhibitor"/>
    <property type="match status" value="2"/>
</dbReference>
<dbReference type="InterPro" id="IPR040457">
    <property type="entry name" value="GCP_C"/>
</dbReference>
<gene>
    <name evidence="9" type="ORF">PCOR1329_LOCUS42198</name>
</gene>
<dbReference type="InterPro" id="IPR032675">
    <property type="entry name" value="LRR_dom_sf"/>
</dbReference>
<comment type="subcellular location">
    <subcellularLocation>
        <location evidence="1">Cytoplasm</location>
        <location evidence="1">Cytoskeleton</location>
        <location evidence="1">Microtubule organizing center</location>
    </subcellularLocation>
</comment>
<feature type="compositionally biased region" description="Low complexity" evidence="6">
    <location>
        <begin position="700"/>
        <end position="713"/>
    </location>
</feature>
<feature type="domain" description="Gamma tubulin complex component C-terminal" evidence="8">
    <location>
        <begin position="254"/>
        <end position="402"/>
    </location>
</feature>
<evidence type="ECO:0000256" key="7">
    <source>
        <dbReference type="SAM" id="SignalP"/>
    </source>
</evidence>
<dbReference type="SUPFAM" id="SSF52047">
    <property type="entry name" value="RNI-like"/>
    <property type="match status" value="1"/>
</dbReference>
<feature type="compositionally biased region" description="Low complexity" evidence="6">
    <location>
        <begin position="1067"/>
        <end position="1082"/>
    </location>
</feature>
<dbReference type="PANTHER" id="PTHR19302:SF27">
    <property type="entry name" value="GAMMA-TUBULIN COMPLEX COMPONENT 4"/>
    <property type="match status" value="1"/>
</dbReference>
<keyword evidence="10" id="KW-1185">Reference proteome</keyword>
<evidence type="ECO:0000259" key="8">
    <source>
        <dbReference type="Pfam" id="PF04130"/>
    </source>
</evidence>
<dbReference type="Pfam" id="PF04130">
    <property type="entry name" value="GCP_C_terminal"/>
    <property type="match status" value="1"/>
</dbReference>
<comment type="similarity">
    <text evidence="2">Belongs to the TUBGCP family.</text>
</comment>
<reference evidence="9" key="1">
    <citation type="submission" date="2023-10" db="EMBL/GenBank/DDBJ databases">
        <authorList>
            <person name="Chen Y."/>
            <person name="Shah S."/>
            <person name="Dougan E. K."/>
            <person name="Thang M."/>
            <person name="Chan C."/>
        </authorList>
    </citation>
    <scope>NUCLEOTIDE SEQUENCE [LARGE SCALE GENOMIC DNA]</scope>
</reference>
<evidence type="ECO:0000256" key="1">
    <source>
        <dbReference type="ARBA" id="ARBA00004267"/>
    </source>
</evidence>
<feature type="region of interest" description="Disordered" evidence="6">
    <location>
        <begin position="529"/>
        <end position="552"/>
    </location>
</feature>
<feature type="region of interest" description="Disordered" evidence="6">
    <location>
        <begin position="777"/>
        <end position="815"/>
    </location>
</feature>
<dbReference type="EMBL" id="CAUYUJ010015068">
    <property type="protein sequence ID" value="CAK0849522.1"/>
    <property type="molecule type" value="Genomic_DNA"/>
</dbReference>
<dbReference type="InterPro" id="IPR042241">
    <property type="entry name" value="GCP_C_sf"/>
</dbReference>
<feature type="compositionally biased region" description="Low complexity" evidence="6">
    <location>
        <begin position="782"/>
        <end position="796"/>
    </location>
</feature>
<evidence type="ECO:0000313" key="9">
    <source>
        <dbReference type="EMBL" id="CAK0849522.1"/>
    </source>
</evidence>
<feature type="region of interest" description="Disordered" evidence="6">
    <location>
        <begin position="1699"/>
        <end position="1737"/>
    </location>
</feature>